<sequence>MATSQTVLDVALGITPVPGLSAAFTLLKLIVSAIEQVKRGKQRLLVLAQSAGQLLQTLNTELSLERLVRSTCLKPLEELHSLLVDIQSFVNEEQGRKFVVAFWRHDDRIEKIDGFYRQLDTLAIAFQVRTTRMSVQCTISTEATMNPLHP</sequence>
<gene>
    <name evidence="2" type="ORF">R3P38DRAFT_2553194</name>
</gene>
<dbReference type="EMBL" id="JAWWNJ010000070">
    <property type="protein sequence ID" value="KAK7007639.1"/>
    <property type="molecule type" value="Genomic_DNA"/>
</dbReference>
<organism evidence="2 3">
    <name type="scientific">Favolaschia claudopus</name>
    <dbReference type="NCBI Taxonomy" id="2862362"/>
    <lineage>
        <taxon>Eukaryota</taxon>
        <taxon>Fungi</taxon>
        <taxon>Dikarya</taxon>
        <taxon>Basidiomycota</taxon>
        <taxon>Agaricomycotina</taxon>
        <taxon>Agaricomycetes</taxon>
        <taxon>Agaricomycetidae</taxon>
        <taxon>Agaricales</taxon>
        <taxon>Marasmiineae</taxon>
        <taxon>Mycenaceae</taxon>
        <taxon>Favolaschia</taxon>
    </lineage>
</organism>
<keyword evidence="3" id="KW-1185">Reference proteome</keyword>
<keyword evidence="2" id="KW-0418">Kinase</keyword>
<dbReference type="AlphaFoldDB" id="A0AAW0AFQ3"/>
<evidence type="ECO:0000313" key="3">
    <source>
        <dbReference type="Proteomes" id="UP001362999"/>
    </source>
</evidence>
<accession>A0AAW0AFQ3</accession>
<keyword evidence="2" id="KW-0808">Transferase</keyword>
<keyword evidence="1" id="KW-0812">Transmembrane</keyword>
<keyword evidence="1" id="KW-0472">Membrane</keyword>
<evidence type="ECO:0000313" key="2">
    <source>
        <dbReference type="EMBL" id="KAK7007639.1"/>
    </source>
</evidence>
<feature type="transmembrane region" description="Helical" evidence="1">
    <location>
        <begin position="12"/>
        <end position="34"/>
    </location>
</feature>
<protein>
    <submittedName>
        <fullName evidence="2">Kinase-like protein</fullName>
    </submittedName>
</protein>
<dbReference type="GO" id="GO:0016301">
    <property type="term" value="F:kinase activity"/>
    <property type="evidence" value="ECO:0007669"/>
    <property type="project" value="UniProtKB-KW"/>
</dbReference>
<reference evidence="2 3" key="1">
    <citation type="journal article" date="2024" name="J Genomics">
        <title>Draft genome sequencing and assembly of Favolaschia claudopus CIRM-BRFM 2984 isolated from oak limbs.</title>
        <authorList>
            <person name="Navarro D."/>
            <person name="Drula E."/>
            <person name="Chaduli D."/>
            <person name="Cazenave R."/>
            <person name="Ahrendt S."/>
            <person name="Wang J."/>
            <person name="Lipzen A."/>
            <person name="Daum C."/>
            <person name="Barry K."/>
            <person name="Grigoriev I.V."/>
            <person name="Favel A."/>
            <person name="Rosso M.N."/>
            <person name="Martin F."/>
        </authorList>
    </citation>
    <scope>NUCLEOTIDE SEQUENCE [LARGE SCALE GENOMIC DNA]</scope>
    <source>
        <strain evidence="2 3">CIRM-BRFM 2984</strain>
    </source>
</reference>
<name>A0AAW0AFQ3_9AGAR</name>
<dbReference type="GO" id="GO:0007166">
    <property type="term" value="P:cell surface receptor signaling pathway"/>
    <property type="evidence" value="ECO:0007669"/>
    <property type="project" value="InterPro"/>
</dbReference>
<comment type="caution">
    <text evidence="2">The sequence shown here is derived from an EMBL/GenBank/DDBJ whole genome shotgun (WGS) entry which is preliminary data.</text>
</comment>
<dbReference type="InterPro" id="IPR036537">
    <property type="entry name" value="Adaptor_Cbl_N_dom_sf"/>
</dbReference>
<keyword evidence="1" id="KW-1133">Transmembrane helix</keyword>
<proteinExistence type="predicted"/>
<dbReference type="InterPro" id="IPR059179">
    <property type="entry name" value="MLKL-like_MCAfunc"/>
</dbReference>
<dbReference type="Proteomes" id="UP001362999">
    <property type="component" value="Unassembled WGS sequence"/>
</dbReference>
<dbReference type="CDD" id="cd21037">
    <property type="entry name" value="MLKL_NTD"/>
    <property type="match status" value="1"/>
</dbReference>
<dbReference type="Gene3D" id="1.20.930.20">
    <property type="entry name" value="Adaptor protein Cbl, N-terminal domain"/>
    <property type="match status" value="1"/>
</dbReference>
<evidence type="ECO:0000256" key="1">
    <source>
        <dbReference type="SAM" id="Phobius"/>
    </source>
</evidence>